<feature type="domain" description="CSD" evidence="2">
    <location>
        <begin position="43"/>
        <end position="112"/>
    </location>
</feature>
<evidence type="ECO:0000256" key="1">
    <source>
        <dbReference type="SAM" id="MobiDB-lite"/>
    </source>
</evidence>
<sequence>MEQAEVGKSEKAEGSEVAHSKEDEQKETSAGSTGSARKVIATAVKGKVKWFNVKNGYGFINRIDTGEDIFVHQTAIIKNNPQKLLRSLGDDEDVEFDVVEGQKGPEAANVTGPDGAPVQGSKYAADRNNRRGRRAGGEYFRRRPRGRIGYNVTDGSGEAEGEEEESGYDPSYRQVRRRPRAGRAMRRNYGFRGGRGVFVNYEQNGYSDMPYRAGRYRARRPMRGFPRGGGGSYFGQYDRPGRGRGRFGGRRGRFGRGRGRGGGQYGGEEKSDVADSESKTTENLSTDDQTSPKAGLVQDTNSASATNRSWDAKSTEERDE</sequence>
<feature type="region of interest" description="Disordered" evidence="1">
    <location>
        <begin position="222"/>
        <end position="320"/>
    </location>
</feature>
<feature type="compositionally biased region" description="Basic and acidic residues" evidence="1">
    <location>
        <begin position="1"/>
        <end position="27"/>
    </location>
</feature>
<feature type="compositionally biased region" description="Polar residues" evidence="1">
    <location>
        <begin position="281"/>
        <end position="309"/>
    </location>
</feature>
<feature type="compositionally biased region" description="Basic and acidic residues" evidence="1">
    <location>
        <begin position="124"/>
        <end position="141"/>
    </location>
</feature>
<dbReference type="CDD" id="cd04458">
    <property type="entry name" value="CSP_CDS"/>
    <property type="match status" value="1"/>
</dbReference>
<gene>
    <name evidence="3" type="ORF">M514_08773</name>
</gene>
<dbReference type="PROSITE" id="PS51857">
    <property type="entry name" value="CSD_2"/>
    <property type="match status" value="1"/>
</dbReference>
<dbReference type="SUPFAM" id="SSF50249">
    <property type="entry name" value="Nucleic acid-binding proteins"/>
    <property type="match status" value="1"/>
</dbReference>
<feature type="region of interest" description="Disordered" evidence="1">
    <location>
        <begin position="104"/>
        <end position="180"/>
    </location>
</feature>
<dbReference type="Gene3D" id="2.40.50.140">
    <property type="entry name" value="Nucleic acid-binding proteins"/>
    <property type="match status" value="1"/>
</dbReference>
<dbReference type="InterPro" id="IPR050181">
    <property type="entry name" value="Cold_shock_domain"/>
</dbReference>
<evidence type="ECO:0000259" key="2">
    <source>
        <dbReference type="PROSITE" id="PS51857"/>
    </source>
</evidence>
<evidence type="ECO:0000313" key="3">
    <source>
        <dbReference type="EMBL" id="KFD65415.1"/>
    </source>
</evidence>
<dbReference type="Proteomes" id="UP000030758">
    <property type="component" value="Unassembled WGS sequence"/>
</dbReference>
<dbReference type="SMART" id="SM00357">
    <property type="entry name" value="CSP"/>
    <property type="match status" value="1"/>
</dbReference>
<accession>A0A085N7G9</accession>
<feature type="compositionally biased region" description="Basic residues" evidence="1">
    <location>
        <begin position="242"/>
        <end position="259"/>
    </location>
</feature>
<protein>
    <recommendedName>
        <fullName evidence="2">CSD domain-containing protein</fullName>
    </recommendedName>
</protein>
<dbReference type="PRINTS" id="PR00050">
    <property type="entry name" value="COLDSHOCK"/>
</dbReference>
<feature type="region of interest" description="Disordered" evidence="1">
    <location>
        <begin position="1"/>
        <end position="36"/>
    </location>
</feature>
<dbReference type="GO" id="GO:0003676">
    <property type="term" value="F:nucleic acid binding"/>
    <property type="evidence" value="ECO:0007669"/>
    <property type="project" value="InterPro"/>
</dbReference>
<dbReference type="InterPro" id="IPR002059">
    <property type="entry name" value="CSP_DNA-bd"/>
</dbReference>
<proteinExistence type="predicted"/>
<dbReference type="PANTHER" id="PTHR11544">
    <property type="entry name" value="COLD SHOCK DOMAIN CONTAINING PROTEINS"/>
    <property type="match status" value="1"/>
</dbReference>
<organism evidence="3">
    <name type="scientific">Trichuris suis</name>
    <name type="common">pig whipworm</name>
    <dbReference type="NCBI Taxonomy" id="68888"/>
    <lineage>
        <taxon>Eukaryota</taxon>
        <taxon>Metazoa</taxon>
        <taxon>Ecdysozoa</taxon>
        <taxon>Nematoda</taxon>
        <taxon>Enoplea</taxon>
        <taxon>Dorylaimia</taxon>
        <taxon>Trichinellida</taxon>
        <taxon>Trichuridae</taxon>
        <taxon>Trichuris</taxon>
    </lineage>
</organism>
<dbReference type="AlphaFoldDB" id="A0A085N7G9"/>
<feature type="compositionally biased region" description="Acidic residues" evidence="1">
    <location>
        <begin position="157"/>
        <end position="167"/>
    </location>
</feature>
<dbReference type="FunFam" id="2.40.50.140:FF:000274">
    <property type="entry name" value="Mitochondrial RNA binding protein"/>
    <property type="match status" value="1"/>
</dbReference>
<dbReference type="Pfam" id="PF00313">
    <property type="entry name" value="CSD"/>
    <property type="match status" value="1"/>
</dbReference>
<dbReference type="InterPro" id="IPR011129">
    <property type="entry name" value="CSD"/>
</dbReference>
<name>A0A085N7G9_9BILA</name>
<dbReference type="InterPro" id="IPR012340">
    <property type="entry name" value="NA-bd_OB-fold"/>
</dbReference>
<reference evidence="3" key="1">
    <citation type="journal article" date="2014" name="Nat. Genet.">
        <title>Genome and transcriptome of the porcine whipworm Trichuris suis.</title>
        <authorList>
            <person name="Jex A.R."/>
            <person name="Nejsum P."/>
            <person name="Schwarz E.M."/>
            <person name="Hu L."/>
            <person name="Young N.D."/>
            <person name="Hall R.S."/>
            <person name="Korhonen P.K."/>
            <person name="Liao S."/>
            <person name="Thamsborg S."/>
            <person name="Xia J."/>
            <person name="Xu P."/>
            <person name="Wang S."/>
            <person name="Scheerlinck J.P."/>
            <person name="Hofmann A."/>
            <person name="Sternberg P.W."/>
            <person name="Wang J."/>
            <person name="Gasser R.B."/>
        </authorList>
    </citation>
    <scope>NUCLEOTIDE SEQUENCE [LARGE SCALE GENOMIC DNA]</scope>
    <source>
        <strain evidence="3">DCEP-RM93F</strain>
    </source>
</reference>
<dbReference type="OrthoDB" id="203339at2759"/>
<feature type="compositionally biased region" description="Basic and acidic residues" evidence="1">
    <location>
        <begin position="310"/>
        <end position="320"/>
    </location>
</feature>
<dbReference type="EMBL" id="KL367539">
    <property type="protein sequence ID" value="KFD65415.1"/>
    <property type="molecule type" value="Genomic_DNA"/>
</dbReference>
<feature type="compositionally biased region" description="Basic and acidic residues" evidence="1">
    <location>
        <begin position="267"/>
        <end position="280"/>
    </location>
</feature>
<dbReference type="InterPro" id="IPR019844">
    <property type="entry name" value="CSD_CS"/>
</dbReference>
<dbReference type="PROSITE" id="PS00352">
    <property type="entry name" value="CSD_1"/>
    <property type="match status" value="1"/>
</dbReference>